<name>A0A0J8QVQ0_COCIT</name>
<feature type="non-terminal residue" evidence="2">
    <location>
        <position position="123"/>
    </location>
</feature>
<feature type="compositionally biased region" description="Basic and acidic residues" evidence="1">
    <location>
        <begin position="62"/>
        <end position="76"/>
    </location>
</feature>
<dbReference type="EMBL" id="DS268403">
    <property type="protein sequence ID" value="KMU76120.1"/>
    <property type="molecule type" value="Genomic_DNA"/>
</dbReference>
<dbReference type="Proteomes" id="UP000054559">
    <property type="component" value="Unassembled WGS sequence"/>
</dbReference>
<proteinExistence type="predicted"/>
<evidence type="ECO:0000256" key="1">
    <source>
        <dbReference type="SAM" id="MobiDB-lite"/>
    </source>
</evidence>
<evidence type="ECO:0000313" key="2">
    <source>
        <dbReference type="EMBL" id="KMU76120.1"/>
    </source>
</evidence>
<dbReference type="AlphaFoldDB" id="A0A0J8QVQ0"/>
<feature type="compositionally biased region" description="Basic and acidic residues" evidence="1">
    <location>
        <begin position="15"/>
        <end position="41"/>
    </location>
</feature>
<organism evidence="2 3">
    <name type="scientific">Coccidioides immitis RMSCC 3703</name>
    <dbReference type="NCBI Taxonomy" id="454286"/>
    <lineage>
        <taxon>Eukaryota</taxon>
        <taxon>Fungi</taxon>
        <taxon>Dikarya</taxon>
        <taxon>Ascomycota</taxon>
        <taxon>Pezizomycotina</taxon>
        <taxon>Eurotiomycetes</taxon>
        <taxon>Eurotiomycetidae</taxon>
        <taxon>Onygenales</taxon>
        <taxon>Onygenaceae</taxon>
        <taxon>Coccidioides</taxon>
    </lineage>
</organism>
<reference evidence="3" key="1">
    <citation type="journal article" date="2010" name="Genome Res.">
        <title>Population genomic sequencing of Coccidioides fungi reveals recent hybridization and transposon control.</title>
        <authorList>
            <person name="Neafsey D.E."/>
            <person name="Barker B.M."/>
            <person name="Sharpton T.J."/>
            <person name="Stajich J.E."/>
            <person name="Park D.J."/>
            <person name="Whiston E."/>
            <person name="Hung C.-Y."/>
            <person name="McMahan C."/>
            <person name="White J."/>
            <person name="Sykes S."/>
            <person name="Heiman D."/>
            <person name="Young S."/>
            <person name="Zeng Q."/>
            <person name="Abouelleil A."/>
            <person name="Aftuck L."/>
            <person name="Bessette D."/>
            <person name="Brown A."/>
            <person name="FitzGerald M."/>
            <person name="Lui A."/>
            <person name="Macdonald J.P."/>
            <person name="Priest M."/>
            <person name="Orbach M.J."/>
            <person name="Galgiani J.N."/>
            <person name="Kirkland T.N."/>
            <person name="Cole G.T."/>
            <person name="Birren B.W."/>
            <person name="Henn M.R."/>
            <person name="Taylor J.W."/>
            <person name="Rounsley S.D."/>
        </authorList>
    </citation>
    <scope>NUCLEOTIDE SEQUENCE [LARGE SCALE GENOMIC DNA]</scope>
    <source>
        <strain evidence="3">RMSCC 3703</strain>
    </source>
</reference>
<accession>A0A0J8QVQ0</accession>
<protein>
    <submittedName>
        <fullName evidence="2">Uncharacterized protein</fullName>
    </submittedName>
</protein>
<feature type="region of interest" description="Disordered" evidence="1">
    <location>
        <begin position="15"/>
        <end position="123"/>
    </location>
</feature>
<evidence type="ECO:0000313" key="3">
    <source>
        <dbReference type="Proteomes" id="UP000054559"/>
    </source>
</evidence>
<sequence>MEVRACCRTFDRKVDREEGTRGRADRTLRRVEPTRAMRSDLDSSPPDDGSQRRQTRADGGTDDCRDDRNEQFRHAGDGTQPWTILGRIRRFGSAEASPASPSWQGRRTTRPTRGRPRPANPTR</sequence>
<gene>
    <name evidence="2" type="ORF">CISG_10422</name>
</gene>
<feature type="compositionally biased region" description="Basic residues" evidence="1">
    <location>
        <begin position="107"/>
        <end position="116"/>
    </location>
</feature>